<protein>
    <submittedName>
        <fullName evidence="1">Uncharacterized protein</fullName>
    </submittedName>
</protein>
<dbReference type="AlphaFoldDB" id="A0AAD7BSK8"/>
<name>A0AAD7BSK8_MYCRO</name>
<dbReference type="EMBL" id="JARKIE010000538">
    <property type="protein sequence ID" value="KAJ7629585.1"/>
    <property type="molecule type" value="Genomic_DNA"/>
</dbReference>
<accession>A0AAD7BSK8</accession>
<reference evidence="1" key="1">
    <citation type="submission" date="2023-03" db="EMBL/GenBank/DDBJ databases">
        <title>Massive genome expansion in bonnet fungi (Mycena s.s.) driven by repeated elements and novel gene families across ecological guilds.</title>
        <authorList>
            <consortium name="Lawrence Berkeley National Laboratory"/>
            <person name="Harder C.B."/>
            <person name="Miyauchi S."/>
            <person name="Viragh M."/>
            <person name="Kuo A."/>
            <person name="Thoen E."/>
            <person name="Andreopoulos B."/>
            <person name="Lu D."/>
            <person name="Skrede I."/>
            <person name="Drula E."/>
            <person name="Henrissat B."/>
            <person name="Morin E."/>
            <person name="Kohler A."/>
            <person name="Barry K."/>
            <person name="LaButti K."/>
            <person name="Morin E."/>
            <person name="Salamov A."/>
            <person name="Lipzen A."/>
            <person name="Mereny Z."/>
            <person name="Hegedus B."/>
            <person name="Baldrian P."/>
            <person name="Stursova M."/>
            <person name="Weitz H."/>
            <person name="Taylor A."/>
            <person name="Grigoriev I.V."/>
            <person name="Nagy L.G."/>
            <person name="Martin F."/>
            <person name="Kauserud H."/>
        </authorList>
    </citation>
    <scope>NUCLEOTIDE SEQUENCE</scope>
    <source>
        <strain evidence="1">CBHHK067</strain>
    </source>
</reference>
<evidence type="ECO:0000313" key="2">
    <source>
        <dbReference type="Proteomes" id="UP001221757"/>
    </source>
</evidence>
<evidence type="ECO:0000313" key="1">
    <source>
        <dbReference type="EMBL" id="KAJ7629585.1"/>
    </source>
</evidence>
<organism evidence="1 2">
    <name type="scientific">Mycena rosella</name>
    <name type="common">Pink bonnet</name>
    <name type="synonym">Agaricus rosellus</name>
    <dbReference type="NCBI Taxonomy" id="1033263"/>
    <lineage>
        <taxon>Eukaryota</taxon>
        <taxon>Fungi</taxon>
        <taxon>Dikarya</taxon>
        <taxon>Basidiomycota</taxon>
        <taxon>Agaricomycotina</taxon>
        <taxon>Agaricomycetes</taxon>
        <taxon>Agaricomycetidae</taxon>
        <taxon>Agaricales</taxon>
        <taxon>Marasmiineae</taxon>
        <taxon>Mycenaceae</taxon>
        <taxon>Mycena</taxon>
    </lineage>
</organism>
<proteinExistence type="predicted"/>
<gene>
    <name evidence="1" type="ORF">B0H17DRAFT_1109663</name>
</gene>
<sequence>MCRMRTQRSLCFLLRFARGIPKFSPSSRPPVLCTGLPSGSMLRFYSEFHWQCPLVLEGASKLVAAPNSETESIVGRR</sequence>
<dbReference type="Proteomes" id="UP001221757">
    <property type="component" value="Unassembled WGS sequence"/>
</dbReference>
<keyword evidence="2" id="KW-1185">Reference proteome</keyword>
<comment type="caution">
    <text evidence="1">The sequence shown here is derived from an EMBL/GenBank/DDBJ whole genome shotgun (WGS) entry which is preliminary data.</text>
</comment>